<name>A0A545TR30_9PROT</name>
<dbReference type="EMBL" id="VHSH01000004">
    <property type="protein sequence ID" value="TQV79683.1"/>
    <property type="molecule type" value="Genomic_DNA"/>
</dbReference>
<dbReference type="CDD" id="cd18098">
    <property type="entry name" value="SpoU-like"/>
    <property type="match status" value="1"/>
</dbReference>
<protein>
    <submittedName>
        <fullName evidence="5">RNA methyltransferase</fullName>
    </submittedName>
</protein>
<dbReference type="SUPFAM" id="SSF75217">
    <property type="entry name" value="alpha/beta knot"/>
    <property type="match status" value="1"/>
</dbReference>
<dbReference type="Proteomes" id="UP000315252">
    <property type="component" value="Unassembled WGS sequence"/>
</dbReference>
<organism evidence="5 6">
    <name type="scientific">Denitrobaculum tricleocarpae</name>
    <dbReference type="NCBI Taxonomy" id="2591009"/>
    <lineage>
        <taxon>Bacteria</taxon>
        <taxon>Pseudomonadati</taxon>
        <taxon>Pseudomonadota</taxon>
        <taxon>Alphaproteobacteria</taxon>
        <taxon>Rhodospirillales</taxon>
        <taxon>Rhodospirillaceae</taxon>
        <taxon>Denitrobaculum</taxon>
    </lineage>
</organism>
<dbReference type="InterPro" id="IPR051259">
    <property type="entry name" value="rRNA_Methyltransferase"/>
</dbReference>
<dbReference type="GO" id="GO:0032259">
    <property type="term" value="P:methylation"/>
    <property type="evidence" value="ECO:0007669"/>
    <property type="project" value="UniProtKB-KW"/>
</dbReference>
<sequence>MRGYFGIGVEGISKPMNLGNLIRSTHSFGGSFFFTIAPVFNARQVKNADTSDAAKTMPLYTYDSVDELMLPRGCSLVGVELTDEAIALPSFRHPAAAAYVLGPERGSLSPELQEACDHIVKIPMKFCVNVGTAGAILMYDRLISYGRFPARPVHSRAAPEPLPEHVQGGQVLRKKRREAAEQAQQAQSGGSGQAERSDTECSDD</sequence>
<gene>
    <name evidence="5" type="ORF">FKG95_13305</name>
</gene>
<dbReference type="InterPro" id="IPR001537">
    <property type="entry name" value="SpoU_MeTrfase"/>
</dbReference>
<evidence type="ECO:0000259" key="4">
    <source>
        <dbReference type="Pfam" id="PF00588"/>
    </source>
</evidence>
<dbReference type="AlphaFoldDB" id="A0A545TR30"/>
<dbReference type="Gene3D" id="3.40.1280.10">
    <property type="match status" value="1"/>
</dbReference>
<dbReference type="Pfam" id="PF00588">
    <property type="entry name" value="SpoU_methylase"/>
    <property type="match status" value="1"/>
</dbReference>
<accession>A0A545TR30</accession>
<dbReference type="InterPro" id="IPR029026">
    <property type="entry name" value="tRNA_m1G_MTases_N"/>
</dbReference>
<evidence type="ECO:0000313" key="6">
    <source>
        <dbReference type="Proteomes" id="UP000315252"/>
    </source>
</evidence>
<comment type="caution">
    <text evidence="5">The sequence shown here is derived from an EMBL/GenBank/DDBJ whole genome shotgun (WGS) entry which is preliminary data.</text>
</comment>
<dbReference type="GO" id="GO:0003723">
    <property type="term" value="F:RNA binding"/>
    <property type="evidence" value="ECO:0007669"/>
    <property type="project" value="InterPro"/>
</dbReference>
<dbReference type="PANTHER" id="PTHR43191">
    <property type="entry name" value="RRNA METHYLTRANSFERASE 3"/>
    <property type="match status" value="1"/>
</dbReference>
<dbReference type="GO" id="GO:0006396">
    <property type="term" value="P:RNA processing"/>
    <property type="evidence" value="ECO:0007669"/>
    <property type="project" value="InterPro"/>
</dbReference>
<evidence type="ECO:0000313" key="5">
    <source>
        <dbReference type="EMBL" id="TQV79683.1"/>
    </source>
</evidence>
<keyword evidence="1 5" id="KW-0489">Methyltransferase</keyword>
<proteinExistence type="predicted"/>
<dbReference type="InterPro" id="IPR029028">
    <property type="entry name" value="Alpha/beta_knot_MTases"/>
</dbReference>
<evidence type="ECO:0000256" key="3">
    <source>
        <dbReference type="SAM" id="MobiDB-lite"/>
    </source>
</evidence>
<dbReference type="OrthoDB" id="4578643at2"/>
<feature type="region of interest" description="Disordered" evidence="3">
    <location>
        <begin position="154"/>
        <end position="204"/>
    </location>
</feature>
<dbReference type="PANTHER" id="PTHR43191:SF2">
    <property type="entry name" value="RRNA METHYLTRANSFERASE 3, MITOCHONDRIAL"/>
    <property type="match status" value="1"/>
</dbReference>
<evidence type="ECO:0000256" key="1">
    <source>
        <dbReference type="ARBA" id="ARBA00022603"/>
    </source>
</evidence>
<reference evidence="5 6" key="1">
    <citation type="submission" date="2019-06" db="EMBL/GenBank/DDBJ databases">
        <title>Whole genome sequence for Rhodospirillaceae sp. R148.</title>
        <authorList>
            <person name="Wang G."/>
        </authorList>
    </citation>
    <scope>NUCLEOTIDE SEQUENCE [LARGE SCALE GENOMIC DNA]</scope>
    <source>
        <strain evidence="5 6">R148</strain>
    </source>
</reference>
<evidence type="ECO:0000256" key="2">
    <source>
        <dbReference type="ARBA" id="ARBA00022679"/>
    </source>
</evidence>
<dbReference type="GO" id="GO:0008173">
    <property type="term" value="F:RNA methyltransferase activity"/>
    <property type="evidence" value="ECO:0007669"/>
    <property type="project" value="InterPro"/>
</dbReference>
<keyword evidence="2 5" id="KW-0808">Transferase</keyword>
<feature type="compositionally biased region" description="Basic and acidic residues" evidence="3">
    <location>
        <begin position="195"/>
        <end position="204"/>
    </location>
</feature>
<keyword evidence="6" id="KW-1185">Reference proteome</keyword>
<feature type="domain" description="tRNA/rRNA methyltransferase SpoU type" evidence="4">
    <location>
        <begin position="8"/>
        <end position="139"/>
    </location>
</feature>